<evidence type="ECO:0000313" key="8">
    <source>
        <dbReference type="EMBL" id="MDC2829787.1"/>
    </source>
</evidence>
<gene>
    <name evidence="8" type="ORF">PO250_05625</name>
</gene>
<name>A0AAJ1HUJ0_LIMMU</name>
<dbReference type="Gene3D" id="3.40.50.720">
    <property type="entry name" value="NAD(P)-binding Rossmann-like Domain"/>
    <property type="match status" value="2"/>
</dbReference>
<dbReference type="FunFam" id="3.40.50.720:FF:000041">
    <property type="entry name" value="D-3-phosphoglycerate dehydrogenase"/>
    <property type="match status" value="1"/>
</dbReference>
<dbReference type="EMBL" id="JAQONE010000022">
    <property type="protein sequence ID" value="MDC2829787.1"/>
    <property type="molecule type" value="Genomic_DNA"/>
</dbReference>
<evidence type="ECO:0000256" key="2">
    <source>
        <dbReference type="ARBA" id="ARBA00022605"/>
    </source>
</evidence>
<comment type="similarity">
    <text evidence="1 5">Belongs to the D-isomer specific 2-hydroxyacid dehydrogenase family.</text>
</comment>
<evidence type="ECO:0000313" key="9">
    <source>
        <dbReference type="Proteomes" id="UP001220670"/>
    </source>
</evidence>
<evidence type="ECO:0000256" key="1">
    <source>
        <dbReference type="ARBA" id="ARBA00005854"/>
    </source>
</evidence>
<dbReference type="RefSeq" id="WP_272208934.1">
    <property type="nucleotide sequence ID" value="NZ_JAQOMV010000030.1"/>
</dbReference>
<accession>A0AAJ1HUJ0</accession>
<evidence type="ECO:0000259" key="6">
    <source>
        <dbReference type="Pfam" id="PF00389"/>
    </source>
</evidence>
<keyword evidence="3 5" id="KW-0560">Oxidoreductase</keyword>
<organism evidence="8 9">
    <name type="scientific">Limosilactobacillus mucosae</name>
    <name type="common">Lactobacillus mucosae</name>
    <dbReference type="NCBI Taxonomy" id="97478"/>
    <lineage>
        <taxon>Bacteria</taxon>
        <taxon>Bacillati</taxon>
        <taxon>Bacillota</taxon>
        <taxon>Bacilli</taxon>
        <taxon>Lactobacillales</taxon>
        <taxon>Lactobacillaceae</taxon>
        <taxon>Limosilactobacillus</taxon>
    </lineage>
</organism>
<dbReference type="CDD" id="cd12172">
    <property type="entry name" value="PGDH_like_2"/>
    <property type="match status" value="1"/>
</dbReference>
<dbReference type="PANTHER" id="PTHR42789:SF1">
    <property type="entry name" value="D-ISOMER SPECIFIC 2-HYDROXYACID DEHYDROGENASE FAMILY PROTEIN (AFU_ORTHOLOGUE AFUA_6G10090)"/>
    <property type="match status" value="1"/>
</dbReference>
<dbReference type="SUPFAM" id="SSF52283">
    <property type="entry name" value="Formate/glycerate dehydrogenase catalytic domain-like"/>
    <property type="match status" value="1"/>
</dbReference>
<dbReference type="GO" id="GO:0004617">
    <property type="term" value="F:phosphoglycerate dehydrogenase activity"/>
    <property type="evidence" value="ECO:0007669"/>
    <property type="project" value="UniProtKB-ARBA"/>
</dbReference>
<dbReference type="InterPro" id="IPR006139">
    <property type="entry name" value="D-isomer_2_OHA_DH_cat_dom"/>
</dbReference>
<dbReference type="PANTHER" id="PTHR42789">
    <property type="entry name" value="D-ISOMER SPECIFIC 2-HYDROXYACID DEHYDROGENASE FAMILY PROTEIN (AFU_ORTHOLOGUE AFUA_6G10090)"/>
    <property type="match status" value="1"/>
</dbReference>
<evidence type="ECO:0000256" key="4">
    <source>
        <dbReference type="ARBA" id="ARBA00023027"/>
    </source>
</evidence>
<dbReference type="AlphaFoldDB" id="A0AAJ1HUJ0"/>
<evidence type="ECO:0000256" key="3">
    <source>
        <dbReference type="ARBA" id="ARBA00023002"/>
    </source>
</evidence>
<dbReference type="GO" id="GO:0006564">
    <property type="term" value="P:L-serine biosynthetic process"/>
    <property type="evidence" value="ECO:0007669"/>
    <property type="project" value="UniProtKB-ARBA"/>
</dbReference>
<evidence type="ECO:0000256" key="5">
    <source>
        <dbReference type="RuleBase" id="RU003719"/>
    </source>
</evidence>
<dbReference type="InterPro" id="IPR050857">
    <property type="entry name" value="D-2-hydroxyacid_DH"/>
</dbReference>
<comment type="caution">
    <text evidence="8">The sequence shown here is derived from an EMBL/GenBank/DDBJ whole genome shotgun (WGS) entry which is preliminary data.</text>
</comment>
<dbReference type="SUPFAM" id="SSF51735">
    <property type="entry name" value="NAD(P)-binding Rossmann-fold domains"/>
    <property type="match status" value="1"/>
</dbReference>
<feature type="domain" description="D-isomer specific 2-hydroxyacid dehydrogenase catalytic" evidence="6">
    <location>
        <begin position="10"/>
        <end position="308"/>
    </location>
</feature>
<sequence>MKVAVPSIMSQAGKDYLTSRGFELIETKSQRADVLAKEAADADGIILMTEPFPNRLAKQLPKLKVIARHGVGYDNVDTEFWAKQGVWVTIAKNANASTVAETTLAAMMAISKNLVPATEHMRQGDWGWTFNHLGFDLAGKTLGIIGYGRIGRMIAKKASAFDMKIIAYTPSNRSNGNAEMVDRDTVFKEADIISLNMLVTPETTRSVGKREFDMMKNSAVLLNFGRAALVDQEAMQTALKTGSIAAAAVDVFDDEPLPKDDPWLSTPNVLLTPHFAGNTKECMDRMAVDAASEVVRVLNGQKPQWNVNEPQFND</sequence>
<protein>
    <submittedName>
        <fullName evidence="8">Phosphoglycerate dehydrogenase</fullName>
    </submittedName>
</protein>
<keyword evidence="4" id="KW-0520">NAD</keyword>
<evidence type="ECO:0000259" key="7">
    <source>
        <dbReference type="Pfam" id="PF02826"/>
    </source>
</evidence>
<proteinExistence type="inferred from homology"/>
<dbReference type="Pfam" id="PF00389">
    <property type="entry name" value="2-Hacid_dh"/>
    <property type="match status" value="1"/>
</dbReference>
<dbReference type="Pfam" id="PF02826">
    <property type="entry name" value="2-Hacid_dh_C"/>
    <property type="match status" value="1"/>
</dbReference>
<dbReference type="InterPro" id="IPR006140">
    <property type="entry name" value="D-isomer_DH_NAD-bd"/>
</dbReference>
<feature type="domain" description="D-isomer specific 2-hydroxyacid dehydrogenase NAD-binding" evidence="7">
    <location>
        <begin position="104"/>
        <end position="276"/>
    </location>
</feature>
<dbReference type="Proteomes" id="UP001220670">
    <property type="component" value="Unassembled WGS sequence"/>
</dbReference>
<keyword evidence="2" id="KW-0028">Amino-acid biosynthesis</keyword>
<dbReference type="InterPro" id="IPR036291">
    <property type="entry name" value="NAD(P)-bd_dom_sf"/>
</dbReference>
<dbReference type="GO" id="GO:0051287">
    <property type="term" value="F:NAD binding"/>
    <property type="evidence" value="ECO:0007669"/>
    <property type="project" value="InterPro"/>
</dbReference>
<dbReference type="GO" id="GO:0047545">
    <property type="term" value="F:(S)-2-hydroxyglutarate dehydrogenase activity"/>
    <property type="evidence" value="ECO:0007669"/>
    <property type="project" value="UniProtKB-ARBA"/>
</dbReference>
<reference evidence="8" key="1">
    <citation type="submission" date="2023-01" db="EMBL/GenBank/DDBJ databases">
        <title>Genome analysis of 13 Lactobacillus isolated from gut of wild boar.</title>
        <authorList>
            <person name="Papp P."/>
            <person name="Libisch B."/>
            <person name="Nagy T."/>
            <person name="Olasz F."/>
        </authorList>
    </citation>
    <scope>NUCLEOTIDE SEQUENCE</scope>
    <source>
        <strain evidence="8">F146</strain>
    </source>
</reference>
<dbReference type="PROSITE" id="PS00065">
    <property type="entry name" value="D_2_HYDROXYACID_DH_1"/>
    <property type="match status" value="1"/>
</dbReference>
<dbReference type="InterPro" id="IPR029752">
    <property type="entry name" value="D-isomer_DH_CS1"/>
</dbReference>